<protein>
    <submittedName>
        <fullName evidence="2">Uncharacterized protein</fullName>
    </submittedName>
</protein>
<proteinExistence type="predicted"/>
<feature type="transmembrane region" description="Helical" evidence="1">
    <location>
        <begin position="45"/>
        <end position="62"/>
    </location>
</feature>
<keyword evidence="1" id="KW-1133">Transmembrane helix</keyword>
<keyword evidence="1" id="KW-0812">Transmembrane</keyword>
<evidence type="ECO:0000256" key="1">
    <source>
        <dbReference type="SAM" id="Phobius"/>
    </source>
</evidence>
<sequence>MRRTRKVDWRVLRAIMAAVAAAISGGLSTEAIASALKGEAFFDTPVAVLFFAVFLLAFWWLYRERRTFLATRLYWHEVDPHRALIVLLTLPNIIPQKTNGSFPWVLEKGDTKVILKGESLENEANDPNLEKLRWNWQQLMRGILPHVGTLRVVYLLGSDGSGSGSFRYLDDAEGLIKQYLPEVSVRRFGRPVDFEGDFEGLVDCLNQCVQEIQWEYRIHEKDIVIDVTGGQKTASIAGAMVTLNTRVTFQYVSTTDPRKVRAYDVTLESPISL</sequence>
<name>A0A7V4TZV3_9BACT</name>
<comment type="caution">
    <text evidence="2">The sequence shown here is derived from an EMBL/GenBank/DDBJ whole genome shotgun (WGS) entry which is preliminary data.</text>
</comment>
<organism evidence="2">
    <name type="scientific">Candidatus Caldatribacterium saccharofermentans</name>
    <dbReference type="NCBI Taxonomy" id="1454753"/>
    <lineage>
        <taxon>Bacteria</taxon>
        <taxon>Pseudomonadati</taxon>
        <taxon>Atribacterota</taxon>
        <taxon>Atribacteria</taxon>
        <taxon>Atribacterales</taxon>
        <taxon>Candidatus Caldatribacteriaceae</taxon>
        <taxon>Candidatus Caldatribacterium</taxon>
    </lineage>
</organism>
<accession>A0A7V4TZV3</accession>
<gene>
    <name evidence="2" type="ORF">ENW11_11225</name>
</gene>
<dbReference type="EMBL" id="DTIY01000091">
    <property type="protein sequence ID" value="HGY40358.1"/>
    <property type="molecule type" value="Genomic_DNA"/>
</dbReference>
<dbReference type="AlphaFoldDB" id="A0A7V4TZV3"/>
<evidence type="ECO:0000313" key="2">
    <source>
        <dbReference type="EMBL" id="HGY40358.1"/>
    </source>
</evidence>
<keyword evidence="1" id="KW-0472">Membrane</keyword>
<reference evidence="2" key="1">
    <citation type="journal article" date="2020" name="mSystems">
        <title>Genome- and Community-Level Interaction Insights into Carbon Utilization and Element Cycling Functions of Hydrothermarchaeota in Hydrothermal Sediment.</title>
        <authorList>
            <person name="Zhou Z."/>
            <person name="Liu Y."/>
            <person name="Xu W."/>
            <person name="Pan J."/>
            <person name="Luo Z.H."/>
            <person name="Li M."/>
        </authorList>
    </citation>
    <scope>NUCLEOTIDE SEQUENCE [LARGE SCALE GENOMIC DNA]</scope>
    <source>
        <strain evidence="2">SpSt-82</strain>
    </source>
</reference>